<dbReference type="Proteomes" id="UP000776650">
    <property type="component" value="Unassembled WGS sequence"/>
</dbReference>
<proteinExistence type="predicted"/>
<comment type="caution">
    <text evidence="1">The sequence shown here is derived from an EMBL/GenBank/DDBJ whole genome shotgun (WGS) entry which is preliminary data.</text>
</comment>
<organism evidence="1 2">
    <name type="scientific">Dietzia timorensis</name>
    <dbReference type="NCBI Taxonomy" id="499555"/>
    <lineage>
        <taxon>Bacteria</taxon>
        <taxon>Bacillati</taxon>
        <taxon>Actinomycetota</taxon>
        <taxon>Actinomycetes</taxon>
        <taxon>Mycobacteriales</taxon>
        <taxon>Dietziaceae</taxon>
        <taxon>Dietzia</taxon>
    </lineage>
</organism>
<name>A0A921JXD4_9ACTN</name>
<evidence type="ECO:0000313" key="1">
    <source>
        <dbReference type="EMBL" id="HJE90155.1"/>
    </source>
</evidence>
<sequence length="70" mass="7716">MFSLVIALSLLFVGVAVVVAEYIVIGWMRLKYESRIGDATGLDEGVSKKLRSGWRITDGVNPFIAVDRSE</sequence>
<evidence type="ECO:0000313" key="2">
    <source>
        <dbReference type="Proteomes" id="UP000776650"/>
    </source>
</evidence>
<accession>A0A921JXD4</accession>
<reference evidence="1" key="1">
    <citation type="journal article" date="2021" name="PeerJ">
        <title>Extensive microbial diversity within the chicken gut microbiome revealed by metagenomics and culture.</title>
        <authorList>
            <person name="Gilroy R."/>
            <person name="Ravi A."/>
            <person name="Getino M."/>
            <person name="Pursley I."/>
            <person name="Horton D.L."/>
            <person name="Alikhan N.F."/>
            <person name="Baker D."/>
            <person name="Gharbi K."/>
            <person name="Hall N."/>
            <person name="Watson M."/>
            <person name="Adriaenssens E.M."/>
            <person name="Foster-Nyarko E."/>
            <person name="Jarju S."/>
            <person name="Secka A."/>
            <person name="Antonio M."/>
            <person name="Oren A."/>
            <person name="Chaudhuri R.R."/>
            <person name="La Ragione R."/>
            <person name="Hildebrand F."/>
            <person name="Pallen M.J."/>
        </authorList>
    </citation>
    <scope>NUCLEOTIDE SEQUENCE</scope>
    <source>
        <strain evidence="1">ChiGjej1B1-18357</strain>
    </source>
</reference>
<gene>
    <name evidence="1" type="ORF">K8V11_04005</name>
</gene>
<reference evidence="1" key="2">
    <citation type="submission" date="2021-09" db="EMBL/GenBank/DDBJ databases">
        <authorList>
            <person name="Gilroy R."/>
        </authorList>
    </citation>
    <scope>NUCLEOTIDE SEQUENCE</scope>
    <source>
        <strain evidence="1">ChiGjej1B1-18357</strain>
    </source>
</reference>
<dbReference type="AlphaFoldDB" id="A0A921JXD4"/>
<protein>
    <submittedName>
        <fullName evidence="1">Uncharacterized protein</fullName>
    </submittedName>
</protein>
<dbReference type="EMBL" id="DYXM01000075">
    <property type="protein sequence ID" value="HJE90155.1"/>
    <property type="molecule type" value="Genomic_DNA"/>
</dbReference>
<dbReference type="RefSeq" id="WP_303911110.1">
    <property type="nucleotide sequence ID" value="NZ_DYXM01000075.1"/>
</dbReference>